<gene>
    <name evidence="3" type="ORF">ACH3VR_22710</name>
</gene>
<proteinExistence type="inferred from homology"/>
<dbReference type="RefSeq" id="WP_397558621.1">
    <property type="nucleotide sequence ID" value="NZ_JBIQWL010000018.1"/>
</dbReference>
<sequence>MAHILVTGSADGLGRAAAASLLDDGHQVVVHARSETRRAAVRDLLERGAGSVVGDLADLRQVRSLAEQANELGPFDAVIHNAGVIEGPTLLPVNVVAPYALTALVPASRAIYLSSSMHRGGHANISTLDWSGAEETLSYSDSKLLVTVLMAAIARRCPAVLSNAVDPGWVPTRMGGPSASDPLELGHVTQTWLAVSDDPDALVSGQYWFHRRTEQPHRAVHDQAVQDALLDSLAEHTGIHLQATRA</sequence>
<comment type="caution">
    <text evidence="3">The sequence shown here is derived from an EMBL/GenBank/DDBJ whole genome shotgun (WGS) entry which is preliminary data.</text>
</comment>
<protein>
    <submittedName>
        <fullName evidence="3">SDR family NAD(P)-dependent oxidoreductase</fullName>
    </submittedName>
</protein>
<dbReference type="InterPro" id="IPR002347">
    <property type="entry name" value="SDR_fam"/>
</dbReference>
<dbReference type="PANTHER" id="PTHR24320:SF274">
    <property type="entry name" value="CHAIN DEHYDROGENASE, PUTATIVE (AFU_ORTHOLOGUE AFUA_4G00440)-RELATED"/>
    <property type="match status" value="1"/>
</dbReference>
<dbReference type="PANTHER" id="PTHR24320">
    <property type="entry name" value="RETINOL DEHYDROGENASE"/>
    <property type="match status" value="1"/>
</dbReference>
<dbReference type="Gene3D" id="3.40.50.720">
    <property type="entry name" value="NAD(P)-binding Rossmann-like Domain"/>
    <property type="match status" value="1"/>
</dbReference>
<evidence type="ECO:0000313" key="3">
    <source>
        <dbReference type="EMBL" id="MFH8253195.1"/>
    </source>
</evidence>
<organism evidence="3 4">
    <name type="scientific">Microbacterium alkaliflavum</name>
    <dbReference type="NCBI Taxonomy" id="3248839"/>
    <lineage>
        <taxon>Bacteria</taxon>
        <taxon>Bacillati</taxon>
        <taxon>Actinomycetota</taxon>
        <taxon>Actinomycetes</taxon>
        <taxon>Micrococcales</taxon>
        <taxon>Microbacteriaceae</taxon>
        <taxon>Microbacterium</taxon>
    </lineage>
</organism>
<dbReference type="InterPro" id="IPR036291">
    <property type="entry name" value="NAD(P)-bd_dom_sf"/>
</dbReference>
<keyword evidence="2" id="KW-0560">Oxidoreductase</keyword>
<dbReference type="Proteomes" id="UP001610861">
    <property type="component" value="Unassembled WGS sequence"/>
</dbReference>
<keyword evidence="4" id="KW-1185">Reference proteome</keyword>
<name>A0ABW7QE60_9MICO</name>
<evidence type="ECO:0000313" key="4">
    <source>
        <dbReference type="Proteomes" id="UP001610861"/>
    </source>
</evidence>
<reference evidence="3 4" key="1">
    <citation type="submission" date="2024-09" db="EMBL/GenBank/DDBJ databases">
        <authorList>
            <person name="Pan X."/>
        </authorList>
    </citation>
    <scope>NUCLEOTIDE SEQUENCE [LARGE SCALE GENOMIC DNA]</scope>
    <source>
        <strain evidence="3 4">B2969</strain>
    </source>
</reference>
<dbReference type="Pfam" id="PF00106">
    <property type="entry name" value="adh_short"/>
    <property type="match status" value="1"/>
</dbReference>
<comment type="similarity">
    <text evidence="1">Belongs to the short-chain dehydrogenases/reductases (SDR) family.</text>
</comment>
<dbReference type="EMBL" id="JBIQWL010000018">
    <property type="protein sequence ID" value="MFH8253195.1"/>
    <property type="molecule type" value="Genomic_DNA"/>
</dbReference>
<evidence type="ECO:0000256" key="1">
    <source>
        <dbReference type="ARBA" id="ARBA00006484"/>
    </source>
</evidence>
<dbReference type="PRINTS" id="PR00081">
    <property type="entry name" value="GDHRDH"/>
</dbReference>
<dbReference type="SUPFAM" id="SSF51735">
    <property type="entry name" value="NAD(P)-binding Rossmann-fold domains"/>
    <property type="match status" value="1"/>
</dbReference>
<evidence type="ECO:0000256" key="2">
    <source>
        <dbReference type="ARBA" id="ARBA00023002"/>
    </source>
</evidence>
<accession>A0ABW7QE60</accession>